<organism evidence="3 4">
    <name type="scientific">Mucilaginibacter antarcticus</name>
    <dbReference type="NCBI Taxonomy" id="1855725"/>
    <lineage>
        <taxon>Bacteria</taxon>
        <taxon>Pseudomonadati</taxon>
        <taxon>Bacteroidota</taxon>
        <taxon>Sphingobacteriia</taxon>
        <taxon>Sphingobacteriales</taxon>
        <taxon>Sphingobacteriaceae</taxon>
        <taxon>Mucilaginibacter</taxon>
    </lineage>
</organism>
<evidence type="ECO:0000259" key="1">
    <source>
        <dbReference type="Pfam" id="PF05970"/>
    </source>
</evidence>
<keyword evidence="4" id="KW-1185">Reference proteome</keyword>
<dbReference type="InterPro" id="IPR029491">
    <property type="entry name" value="Helicase_HTH"/>
</dbReference>
<name>A0ABW5XQM7_9SPHI</name>
<feature type="domain" description="Helicase Helix-turn-helix" evidence="2">
    <location>
        <begin position="619"/>
        <end position="702"/>
    </location>
</feature>
<proteinExistence type="predicted"/>
<dbReference type="Pfam" id="PF14493">
    <property type="entry name" value="HTH_40"/>
    <property type="match status" value="1"/>
</dbReference>
<evidence type="ECO:0000313" key="4">
    <source>
        <dbReference type="Proteomes" id="UP001597601"/>
    </source>
</evidence>
<dbReference type="PANTHER" id="PTHR47642">
    <property type="entry name" value="ATP-DEPENDENT DNA HELICASE"/>
    <property type="match status" value="1"/>
</dbReference>
<dbReference type="Pfam" id="PF05970">
    <property type="entry name" value="PIF1"/>
    <property type="match status" value="1"/>
</dbReference>
<evidence type="ECO:0000259" key="2">
    <source>
        <dbReference type="Pfam" id="PF14493"/>
    </source>
</evidence>
<protein>
    <submittedName>
        <fullName evidence="3">Helix-turn-helix domain-containing protein</fullName>
    </submittedName>
</protein>
<dbReference type="InterPro" id="IPR051055">
    <property type="entry name" value="PIF1_helicase"/>
</dbReference>
<dbReference type="Proteomes" id="UP001597601">
    <property type="component" value="Unassembled WGS sequence"/>
</dbReference>
<dbReference type="Gene3D" id="3.40.50.300">
    <property type="entry name" value="P-loop containing nucleotide triphosphate hydrolases"/>
    <property type="match status" value="1"/>
</dbReference>
<accession>A0ABW5XQM7</accession>
<comment type="caution">
    <text evidence="3">The sequence shown here is derived from an EMBL/GenBank/DDBJ whole genome shotgun (WGS) entry which is preliminary data.</text>
</comment>
<dbReference type="RefSeq" id="WP_377127869.1">
    <property type="nucleotide sequence ID" value="NZ_JBHUON010000014.1"/>
</dbReference>
<dbReference type="PANTHER" id="PTHR47642:SF5">
    <property type="entry name" value="ATP-DEPENDENT DNA HELICASE"/>
    <property type="match status" value="1"/>
</dbReference>
<dbReference type="EMBL" id="JBHUON010000014">
    <property type="protein sequence ID" value="MFD2865477.1"/>
    <property type="molecule type" value="Genomic_DNA"/>
</dbReference>
<feature type="domain" description="DNA helicase Pif1-like DEAD-box helicase" evidence="1">
    <location>
        <begin position="7"/>
        <end position="208"/>
    </location>
</feature>
<dbReference type="InterPro" id="IPR010285">
    <property type="entry name" value="DNA_helicase_pif1-like_DEAD"/>
</dbReference>
<dbReference type="CDD" id="cd18809">
    <property type="entry name" value="SF1_C_RecD"/>
    <property type="match status" value="1"/>
</dbReference>
<dbReference type="SUPFAM" id="SSF52540">
    <property type="entry name" value="P-loop containing nucleoside triphosphate hydrolases"/>
    <property type="match status" value="2"/>
</dbReference>
<gene>
    <name evidence="3" type="ORF">ACFSYC_12320</name>
</gene>
<evidence type="ECO:0000313" key="3">
    <source>
        <dbReference type="EMBL" id="MFD2865477.1"/>
    </source>
</evidence>
<dbReference type="InterPro" id="IPR027417">
    <property type="entry name" value="P-loop_NTPase"/>
</dbReference>
<reference evidence="4" key="1">
    <citation type="journal article" date="2019" name="Int. J. Syst. Evol. Microbiol.">
        <title>The Global Catalogue of Microorganisms (GCM) 10K type strain sequencing project: providing services to taxonomists for standard genome sequencing and annotation.</title>
        <authorList>
            <consortium name="The Broad Institute Genomics Platform"/>
            <consortium name="The Broad Institute Genome Sequencing Center for Infectious Disease"/>
            <person name="Wu L."/>
            <person name="Ma J."/>
        </authorList>
    </citation>
    <scope>NUCLEOTIDE SEQUENCE [LARGE SCALE GENOMIC DNA]</scope>
    <source>
        <strain evidence="4">KCTC 52232</strain>
    </source>
</reference>
<sequence>MELDKDNAVFRQAFELINTTDCHVFVSGKAGTGKTTFLKILRANTYKRMLVAAPTGVAAINADGVTIHSLFNLPRAPYVPENIDLFKARTIDSVTREILKNLELLVIDEVSMVRCDVLDAIDYVLKKVRNNDAAPFGGLQIVYIGDLFQLAPIASDDNIELLKKYYYGRFFVDAKVYQQAIPVVLELKKVYRQSDQEFVSLLNALRDNTCDLSHFELLNRHYHSGSDGQLSDKITLTTHNKKADLINESNLSSIQEPEKVLHAKIVGIYPPELYPTLKELKLKPGARVMLLTNDRSKIKKYYNGKMAIVHKIEPSKLTIDFGNGDLLEVEEEIWFNLRQRPELETQTVIDEQLGTFQQFPVKLAWAITIHKSQGLTFDDLVIDASETFAEGQVYVALSRLRTLDGLSLKSPLGPNLIKINKRVKSFMEQNAGTLLSETELKRSQLAFTEKTLIKLFDLSDLEESIGFAKTHSLLITRSVFTNFLKLSVIFQKFNIELSALFKDNGSECDKVFERVIIAADYLGGQLSALLNEITLFIKTYGEDINYKNQLPTLRNVKKYGQTKLTGLSIAKLVAAAMKSGKDIGGAMTEFRKPNNESAKNSLQGKLLDNIQDKKSPEKNSLELFRAGNTITEIAKLTSLNRQAIEFHLASFLRTKEIDILDLMDNAQYSRIKSLVDQGNTSLSDIRKLLGGDVSFGQVNAVITYLS</sequence>
<dbReference type="Gene3D" id="2.30.30.940">
    <property type="match status" value="1"/>
</dbReference>